<evidence type="ECO:0000256" key="2">
    <source>
        <dbReference type="SAM" id="Phobius"/>
    </source>
</evidence>
<feature type="transmembrane region" description="Helical" evidence="2">
    <location>
        <begin position="50"/>
        <end position="69"/>
    </location>
</feature>
<feature type="compositionally biased region" description="Basic and acidic residues" evidence="1">
    <location>
        <begin position="81"/>
        <end position="124"/>
    </location>
</feature>
<comment type="caution">
    <text evidence="3">The sequence shown here is derived from an EMBL/GenBank/DDBJ whole genome shotgun (WGS) entry which is preliminary data.</text>
</comment>
<sequence>MQSSDDKLQIRLNSLKQAYEQMPAFSNVDRIVKNINGINRTKRKRKRLRILPIGAAIAVFALVGLLIVASPDLFQNGSENSEQKMEESSENHVKQDPNKLAETDKDNEKDATTVEIDRPETKTETLEIEGMPEEKTFILAKNEHIGVSTYYPDDMVAQTEQNSIKIFTNFVGEKRDDAYFEIYEASENQTKDDKQLLSDFNGYSITEVAEDEFMIPYSQKEYTIEKGDFTGTVSIFERNGKVYRITTHYPIEWGDGVGPRIAKIIDELEFHE</sequence>
<dbReference type="EMBL" id="QCZG01000042">
    <property type="protein sequence ID" value="PWA08052.1"/>
    <property type="molecule type" value="Genomic_DNA"/>
</dbReference>
<dbReference type="Proteomes" id="UP000245998">
    <property type="component" value="Unassembled WGS sequence"/>
</dbReference>
<evidence type="ECO:0000313" key="3">
    <source>
        <dbReference type="EMBL" id="PWA08052.1"/>
    </source>
</evidence>
<feature type="region of interest" description="Disordered" evidence="1">
    <location>
        <begin position="78"/>
        <end position="124"/>
    </location>
</feature>
<keyword evidence="2" id="KW-0472">Membrane</keyword>
<protein>
    <submittedName>
        <fullName evidence="3">Uncharacterized protein</fullName>
    </submittedName>
</protein>
<name>A0A2U1JSF9_9BACI</name>
<proteinExistence type="predicted"/>
<evidence type="ECO:0000256" key="1">
    <source>
        <dbReference type="SAM" id="MobiDB-lite"/>
    </source>
</evidence>
<gene>
    <name evidence="3" type="ORF">DCC39_15670</name>
</gene>
<evidence type="ECO:0000313" key="4">
    <source>
        <dbReference type="Proteomes" id="UP000245998"/>
    </source>
</evidence>
<organism evidence="3 4">
    <name type="scientific">Pueribacillus theae</name>
    <dbReference type="NCBI Taxonomy" id="2171751"/>
    <lineage>
        <taxon>Bacteria</taxon>
        <taxon>Bacillati</taxon>
        <taxon>Bacillota</taxon>
        <taxon>Bacilli</taxon>
        <taxon>Bacillales</taxon>
        <taxon>Bacillaceae</taxon>
        <taxon>Pueribacillus</taxon>
    </lineage>
</organism>
<dbReference type="OrthoDB" id="463882at2"/>
<dbReference type="AlphaFoldDB" id="A0A2U1JSF9"/>
<keyword evidence="2" id="KW-1133">Transmembrane helix</keyword>
<dbReference type="RefSeq" id="WP_116555843.1">
    <property type="nucleotide sequence ID" value="NZ_QCZG01000042.1"/>
</dbReference>
<accession>A0A2U1JSF9</accession>
<reference evidence="3 4" key="1">
    <citation type="submission" date="2018-04" db="EMBL/GenBank/DDBJ databases">
        <title>Camelliibacillus theae gen. nov., sp. nov., isolated from Pu'er tea.</title>
        <authorList>
            <person name="Niu L."/>
        </authorList>
    </citation>
    <scope>NUCLEOTIDE SEQUENCE [LARGE SCALE GENOMIC DNA]</scope>
    <source>
        <strain evidence="3 4">T8</strain>
    </source>
</reference>
<keyword evidence="2" id="KW-0812">Transmembrane</keyword>
<keyword evidence="4" id="KW-1185">Reference proteome</keyword>